<accession>A0A285X257</accession>
<evidence type="ECO:0008006" key="4">
    <source>
        <dbReference type="Google" id="ProtNLM"/>
    </source>
</evidence>
<feature type="transmembrane region" description="Helical" evidence="1">
    <location>
        <begin position="30"/>
        <end position="52"/>
    </location>
</feature>
<dbReference type="InterPro" id="IPR046125">
    <property type="entry name" value="DUF6122"/>
</dbReference>
<evidence type="ECO:0000313" key="3">
    <source>
        <dbReference type="Proteomes" id="UP000219193"/>
    </source>
</evidence>
<feature type="transmembrane region" description="Helical" evidence="1">
    <location>
        <begin position="58"/>
        <end position="79"/>
    </location>
</feature>
<dbReference type="EMBL" id="OCMF01000001">
    <property type="protein sequence ID" value="SOC78814.1"/>
    <property type="molecule type" value="Genomic_DNA"/>
</dbReference>
<evidence type="ECO:0000256" key="1">
    <source>
        <dbReference type="SAM" id="Phobius"/>
    </source>
</evidence>
<organism evidence="2 3">
    <name type="scientific">Salinimicrobium sediminis</name>
    <dbReference type="NCBI Taxonomy" id="1343891"/>
    <lineage>
        <taxon>Bacteria</taxon>
        <taxon>Pseudomonadati</taxon>
        <taxon>Bacteroidota</taxon>
        <taxon>Flavobacteriia</taxon>
        <taxon>Flavobacteriales</taxon>
        <taxon>Flavobacteriaceae</taxon>
        <taxon>Salinimicrobium</taxon>
    </lineage>
</organism>
<feature type="transmembrane region" description="Helical" evidence="1">
    <location>
        <begin position="6"/>
        <end position="23"/>
    </location>
</feature>
<proteinExistence type="predicted"/>
<name>A0A285X257_9FLAO</name>
<dbReference type="AlphaFoldDB" id="A0A285X257"/>
<sequence length="122" mass="14614">MLQTITHYFLHFIFIGAIAYWYDKTNWKKYWLILLATMLVDLDHLLVTPIFSPGRCSIRFHYLHSEYAIPFYFLGAMFIKHKIIRLVMIGLAFHMITDFIDCVWMYSKCEECSAKEAFEGLW</sequence>
<dbReference type="Proteomes" id="UP000219193">
    <property type="component" value="Unassembled WGS sequence"/>
</dbReference>
<dbReference type="OrthoDB" id="289051at2"/>
<evidence type="ECO:0000313" key="2">
    <source>
        <dbReference type="EMBL" id="SOC78814.1"/>
    </source>
</evidence>
<keyword evidence="1" id="KW-0472">Membrane</keyword>
<protein>
    <recommendedName>
        <fullName evidence="4">LexA-binding, inner membrane-associated hydrolase</fullName>
    </recommendedName>
</protein>
<keyword evidence="1" id="KW-0812">Transmembrane</keyword>
<gene>
    <name evidence="2" type="ORF">SAMN06296241_0331</name>
</gene>
<keyword evidence="3" id="KW-1185">Reference proteome</keyword>
<keyword evidence="1" id="KW-1133">Transmembrane helix</keyword>
<reference evidence="3" key="1">
    <citation type="submission" date="2017-09" db="EMBL/GenBank/DDBJ databases">
        <authorList>
            <person name="Varghese N."/>
            <person name="Submissions S."/>
        </authorList>
    </citation>
    <scope>NUCLEOTIDE SEQUENCE [LARGE SCALE GENOMIC DNA]</scope>
    <source>
        <strain evidence="3">CGMCC 1.12641</strain>
    </source>
</reference>
<dbReference type="RefSeq" id="WP_097054609.1">
    <property type="nucleotide sequence ID" value="NZ_OCMF01000001.1"/>
</dbReference>
<dbReference type="Pfam" id="PF19617">
    <property type="entry name" value="DUF6122"/>
    <property type="match status" value="1"/>
</dbReference>